<evidence type="ECO:0000313" key="2">
    <source>
        <dbReference type="EMBL" id="GAA0248337.1"/>
    </source>
</evidence>
<protein>
    <submittedName>
        <fullName evidence="2">Uncharacterized protein</fullName>
    </submittedName>
</protein>
<keyword evidence="3" id="KW-1185">Reference proteome</keyword>
<evidence type="ECO:0000256" key="1">
    <source>
        <dbReference type="SAM" id="Phobius"/>
    </source>
</evidence>
<dbReference type="Proteomes" id="UP001500967">
    <property type="component" value="Unassembled WGS sequence"/>
</dbReference>
<name>A0ABN0UF26_9ACTN</name>
<proteinExistence type="predicted"/>
<accession>A0ABN0UF26</accession>
<keyword evidence="1" id="KW-0472">Membrane</keyword>
<dbReference type="EMBL" id="BAAAGX010000014">
    <property type="protein sequence ID" value="GAA0248337.1"/>
    <property type="molecule type" value="Genomic_DNA"/>
</dbReference>
<comment type="caution">
    <text evidence="2">The sequence shown here is derived from an EMBL/GenBank/DDBJ whole genome shotgun (WGS) entry which is preliminary data.</text>
</comment>
<evidence type="ECO:0000313" key="3">
    <source>
        <dbReference type="Proteomes" id="UP001500967"/>
    </source>
</evidence>
<reference evidence="2 3" key="1">
    <citation type="journal article" date="2019" name="Int. J. Syst. Evol. Microbiol.">
        <title>The Global Catalogue of Microorganisms (GCM) 10K type strain sequencing project: providing services to taxonomists for standard genome sequencing and annotation.</title>
        <authorList>
            <consortium name="The Broad Institute Genomics Platform"/>
            <consortium name="The Broad Institute Genome Sequencing Center for Infectious Disease"/>
            <person name="Wu L."/>
            <person name="Ma J."/>
        </authorList>
    </citation>
    <scope>NUCLEOTIDE SEQUENCE [LARGE SCALE GENOMIC DNA]</scope>
    <source>
        <strain evidence="2 3">JCM 10425</strain>
    </source>
</reference>
<keyword evidence="1" id="KW-0812">Transmembrane</keyword>
<feature type="transmembrane region" description="Helical" evidence="1">
    <location>
        <begin position="12"/>
        <end position="35"/>
    </location>
</feature>
<organism evidence="2 3">
    <name type="scientific">Cryptosporangium japonicum</name>
    <dbReference type="NCBI Taxonomy" id="80872"/>
    <lineage>
        <taxon>Bacteria</taxon>
        <taxon>Bacillati</taxon>
        <taxon>Actinomycetota</taxon>
        <taxon>Actinomycetes</taxon>
        <taxon>Cryptosporangiales</taxon>
        <taxon>Cryptosporangiaceae</taxon>
        <taxon>Cryptosporangium</taxon>
    </lineage>
</organism>
<keyword evidence="1" id="KW-1133">Transmembrane helix</keyword>
<dbReference type="PROSITE" id="PS51257">
    <property type="entry name" value="PROKAR_LIPOPROTEIN"/>
    <property type="match status" value="1"/>
</dbReference>
<gene>
    <name evidence="2" type="ORF">GCM10009539_37040</name>
</gene>
<sequence>MTRLGESPYVSAFDVMGILGAADLMNAVVLTVSCWPRGTTPRSG</sequence>